<dbReference type="AlphaFoldDB" id="A0A0P9CTI5"/>
<organism evidence="1 2">
    <name type="scientific">Kouleothrix aurantiaca</name>
    <dbReference type="NCBI Taxonomy" id="186479"/>
    <lineage>
        <taxon>Bacteria</taxon>
        <taxon>Bacillati</taxon>
        <taxon>Chloroflexota</taxon>
        <taxon>Chloroflexia</taxon>
        <taxon>Chloroflexales</taxon>
        <taxon>Roseiflexineae</taxon>
        <taxon>Roseiflexaceae</taxon>
        <taxon>Kouleothrix</taxon>
    </lineage>
</organism>
<dbReference type="EMBL" id="LJCR01002282">
    <property type="protein sequence ID" value="KPV48958.1"/>
    <property type="molecule type" value="Genomic_DNA"/>
</dbReference>
<sequence>MRPYLVGEEGPEIVIPERAGTVIPAAQTRQALASPNQLGALMRGAAGGSTTIDNSRHVSMPVYTNHSADAITQSAAIAWSLLG</sequence>
<evidence type="ECO:0000313" key="2">
    <source>
        <dbReference type="Proteomes" id="UP000050509"/>
    </source>
</evidence>
<keyword evidence="2" id="KW-1185">Reference proteome</keyword>
<evidence type="ECO:0000313" key="1">
    <source>
        <dbReference type="EMBL" id="KPV48958.1"/>
    </source>
</evidence>
<gene>
    <name evidence="1" type="ORF">SE17_35290</name>
</gene>
<proteinExistence type="predicted"/>
<dbReference type="Proteomes" id="UP000050509">
    <property type="component" value="Unassembled WGS sequence"/>
</dbReference>
<protein>
    <submittedName>
        <fullName evidence="1">Uncharacterized protein</fullName>
    </submittedName>
</protein>
<reference evidence="1 2" key="1">
    <citation type="submission" date="2015-09" db="EMBL/GenBank/DDBJ databases">
        <title>Draft genome sequence of Kouleothrix aurantiaca JCM 19913.</title>
        <authorList>
            <person name="Hemp J."/>
        </authorList>
    </citation>
    <scope>NUCLEOTIDE SEQUENCE [LARGE SCALE GENOMIC DNA]</scope>
    <source>
        <strain evidence="1 2">COM-B</strain>
    </source>
</reference>
<accession>A0A0P9CTI5</accession>
<name>A0A0P9CTI5_9CHLR</name>
<comment type="caution">
    <text evidence="1">The sequence shown here is derived from an EMBL/GenBank/DDBJ whole genome shotgun (WGS) entry which is preliminary data.</text>
</comment>